<feature type="region of interest" description="Disordered" evidence="1">
    <location>
        <begin position="1"/>
        <end position="23"/>
    </location>
</feature>
<dbReference type="AlphaFoldDB" id="A0A5J4ZT93"/>
<protein>
    <recommendedName>
        <fullName evidence="2">A to I editase domain-containing protein</fullName>
    </recommendedName>
</protein>
<dbReference type="PANTHER" id="PTHR10910">
    <property type="entry name" value="EUKARYOTE SPECIFIC DSRNA BINDING PROTEIN"/>
    <property type="match status" value="1"/>
</dbReference>
<dbReference type="PROSITE" id="PS50141">
    <property type="entry name" value="A_DEAMIN_EDITASE"/>
    <property type="match status" value="1"/>
</dbReference>
<evidence type="ECO:0000259" key="2">
    <source>
        <dbReference type="PROSITE" id="PS50141"/>
    </source>
</evidence>
<keyword evidence="4" id="KW-1185">Reference proteome</keyword>
<dbReference type="Pfam" id="PF02137">
    <property type="entry name" value="A_deamin"/>
    <property type="match status" value="1"/>
</dbReference>
<evidence type="ECO:0000313" key="4">
    <source>
        <dbReference type="Proteomes" id="UP000325577"/>
    </source>
</evidence>
<feature type="domain" description="A to I editase" evidence="2">
    <location>
        <begin position="68"/>
        <end position="434"/>
    </location>
</feature>
<dbReference type="GO" id="GO:0005730">
    <property type="term" value="C:nucleolus"/>
    <property type="evidence" value="ECO:0007669"/>
    <property type="project" value="TreeGrafter"/>
</dbReference>
<dbReference type="GO" id="GO:0006382">
    <property type="term" value="P:adenosine to inosine editing"/>
    <property type="evidence" value="ECO:0007669"/>
    <property type="project" value="TreeGrafter"/>
</dbReference>
<proteinExistence type="predicted"/>
<evidence type="ECO:0000256" key="1">
    <source>
        <dbReference type="SAM" id="MobiDB-lite"/>
    </source>
</evidence>
<evidence type="ECO:0000313" key="3">
    <source>
        <dbReference type="EMBL" id="KAA8520612.1"/>
    </source>
</evidence>
<name>A0A5J4ZT93_9ASTE</name>
<feature type="compositionally biased region" description="Low complexity" evidence="1">
    <location>
        <begin position="9"/>
        <end position="19"/>
    </location>
</feature>
<dbReference type="PANTHER" id="PTHR10910:SF62">
    <property type="entry name" value="AT07585P-RELATED"/>
    <property type="match status" value="1"/>
</dbReference>
<dbReference type="GO" id="GO:0006396">
    <property type="term" value="P:RNA processing"/>
    <property type="evidence" value="ECO:0007669"/>
    <property type="project" value="InterPro"/>
</dbReference>
<dbReference type="InterPro" id="IPR002466">
    <property type="entry name" value="A_deamin"/>
</dbReference>
<dbReference type="GO" id="GO:0008251">
    <property type="term" value="F:tRNA-specific adenosine deaminase activity"/>
    <property type="evidence" value="ECO:0007669"/>
    <property type="project" value="TreeGrafter"/>
</dbReference>
<reference evidence="3 4" key="1">
    <citation type="submission" date="2019-09" db="EMBL/GenBank/DDBJ databases">
        <title>A chromosome-level genome assembly of the Chinese tupelo Nyssa sinensis.</title>
        <authorList>
            <person name="Yang X."/>
            <person name="Kang M."/>
            <person name="Yang Y."/>
            <person name="Xiong H."/>
            <person name="Wang M."/>
            <person name="Zhang Z."/>
            <person name="Wang Z."/>
            <person name="Wu H."/>
            <person name="Ma T."/>
            <person name="Liu J."/>
            <person name="Xi Z."/>
        </authorList>
    </citation>
    <scope>NUCLEOTIDE SEQUENCE [LARGE SCALE GENOMIC DNA]</scope>
    <source>
        <strain evidence="3">J267</strain>
        <tissue evidence="3">Leaf</tissue>
    </source>
</reference>
<sequence>MDCRSEVHSPPSSTASPSPEKGWGEKVSEAVFSVYNSLPKKGKPQGREVTVLAAFLISSPSQELQVVALGTGTKCIGRSLLSPRGDVVNDSHAEIIARRALMRYFYMEIQCVTNIYIKNRCNNGSIQLQGDDITNFLFYADTNDVGQGKYKMRAGWQLHLYISQLPCGDASLGSSQLFPLQNIPLKERDSPSSMSKLNDSMDEFLEASVKTYGDCAQVIGMVQRKPGRGDTTLSVSCSDKIAHWNVVGVQGALLSYFLQPVYLSSITVGQSCNRSEIYSINDQLRRALYDRILPLSNKLMSPFEVNKPLFWEAPVPSKEFQHSETALTTLTCGYSICWNKSGLHEVILGTTGRKQGTSAKGAMYPSTESSLCKKRFLELFLSLRHECAVECPTNEISYQELKERAQEYSSTSKIFKGSLPFNNWLVKPLNFEAFSL</sequence>
<dbReference type="SMART" id="SM00552">
    <property type="entry name" value="ADEAMc"/>
    <property type="match status" value="1"/>
</dbReference>
<dbReference type="EMBL" id="CM018049">
    <property type="protein sequence ID" value="KAA8520612.1"/>
    <property type="molecule type" value="Genomic_DNA"/>
</dbReference>
<dbReference type="GO" id="GO:0005737">
    <property type="term" value="C:cytoplasm"/>
    <property type="evidence" value="ECO:0007669"/>
    <property type="project" value="TreeGrafter"/>
</dbReference>
<dbReference type="OrthoDB" id="10268011at2759"/>
<dbReference type="Proteomes" id="UP000325577">
    <property type="component" value="Linkage Group LG6"/>
</dbReference>
<dbReference type="GO" id="GO:0003726">
    <property type="term" value="F:double-stranded RNA adenosine deaminase activity"/>
    <property type="evidence" value="ECO:0007669"/>
    <property type="project" value="TreeGrafter"/>
</dbReference>
<gene>
    <name evidence="3" type="ORF">F0562_014868</name>
</gene>
<organism evidence="3 4">
    <name type="scientific">Nyssa sinensis</name>
    <dbReference type="NCBI Taxonomy" id="561372"/>
    <lineage>
        <taxon>Eukaryota</taxon>
        <taxon>Viridiplantae</taxon>
        <taxon>Streptophyta</taxon>
        <taxon>Embryophyta</taxon>
        <taxon>Tracheophyta</taxon>
        <taxon>Spermatophyta</taxon>
        <taxon>Magnoliopsida</taxon>
        <taxon>eudicotyledons</taxon>
        <taxon>Gunneridae</taxon>
        <taxon>Pentapetalae</taxon>
        <taxon>asterids</taxon>
        <taxon>Cornales</taxon>
        <taxon>Nyssaceae</taxon>
        <taxon>Nyssa</taxon>
    </lineage>
</organism>
<accession>A0A5J4ZT93</accession>
<dbReference type="GO" id="GO:0003725">
    <property type="term" value="F:double-stranded RNA binding"/>
    <property type="evidence" value="ECO:0007669"/>
    <property type="project" value="TreeGrafter"/>
</dbReference>